<feature type="domain" description="Aminotransferase class I/classII large" evidence="10">
    <location>
        <begin position="25"/>
        <end position="352"/>
    </location>
</feature>
<evidence type="ECO:0000256" key="7">
    <source>
        <dbReference type="ARBA" id="ARBA00022898"/>
    </source>
</evidence>
<dbReference type="Gene3D" id="3.40.640.10">
    <property type="entry name" value="Type I PLP-dependent aspartate aminotransferase-like (Major domain)"/>
    <property type="match status" value="1"/>
</dbReference>
<keyword evidence="7 9" id="KW-0663">Pyridoxal phosphate</keyword>
<dbReference type="InterPro" id="IPR015421">
    <property type="entry name" value="PyrdxlP-dep_Trfase_major"/>
</dbReference>
<reference evidence="11" key="2">
    <citation type="submission" date="2021-04" db="EMBL/GenBank/DDBJ databases">
        <authorList>
            <person name="Gilroy R."/>
        </authorList>
    </citation>
    <scope>NUCLEOTIDE SEQUENCE</scope>
    <source>
        <strain evidence="11">9264</strain>
    </source>
</reference>
<dbReference type="SUPFAM" id="SSF53383">
    <property type="entry name" value="PLP-dependent transferases"/>
    <property type="match status" value="1"/>
</dbReference>
<keyword evidence="9" id="KW-0028">Amino-acid biosynthesis</keyword>
<dbReference type="HAMAP" id="MF_01023">
    <property type="entry name" value="HisC_aminotrans_2"/>
    <property type="match status" value="1"/>
</dbReference>
<dbReference type="PANTHER" id="PTHR43643:SF3">
    <property type="entry name" value="HISTIDINOL-PHOSPHATE AMINOTRANSFERASE"/>
    <property type="match status" value="1"/>
</dbReference>
<dbReference type="NCBIfam" id="TIGR01141">
    <property type="entry name" value="hisC"/>
    <property type="match status" value="1"/>
</dbReference>
<comment type="catalytic activity">
    <reaction evidence="8 9">
        <text>L-histidinol phosphate + 2-oxoglutarate = 3-(imidazol-4-yl)-2-oxopropyl phosphate + L-glutamate</text>
        <dbReference type="Rhea" id="RHEA:23744"/>
        <dbReference type="ChEBI" id="CHEBI:16810"/>
        <dbReference type="ChEBI" id="CHEBI:29985"/>
        <dbReference type="ChEBI" id="CHEBI:57766"/>
        <dbReference type="ChEBI" id="CHEBI:57980"/>
        <dbReference type="EC" id="2.6.1.9"/>
    </reaction>
</comment>
<dbReference type="EC" id="2.6.1.9" evidence="9"/>
<reference evidence="11" key="1">
    <citation type="journal article" date="2021" name="PeerJ">
        <title>Extensive microbial diversity within the chicken gut microbiome revealed by metagenomics and culture.</title>
        <authorList>
            <person name="Gilroy R."/>
            <person name="Ravi A."/>
            <person name="Getino M."/>
            <person name="Pursley I."/>
            <person name="Horton D.L."/>
            <person name="Alikhan N.F."/>
            <person name="Baker D."/>
            <person name="Gharbi K."/>
            <person name="Hall N."/>
            <person name="Watson M."/>
            <person name="Adriaenssens E.M."/>
            <person name="Foster-Nyarko E."/>
            <person name="Jarju S."/>
            <person name="Secka A."/>
            <person name="Antonio M."/>
            <person name="Oren A."/>
            <person name="Chaudhuri R.R."/>
            <person name="La Ragione R."/>
            <person name="Hildebrand F."/>
            <person name="Pallen M.J."/>
        </authorList>
    </citation>
    <scope>NUCLEOTIDE SEQUENCE</scope>
    <source>
        <strain evidence="11">9264</strain>
    </source>
</reference>
<evidence type="ECO:0000256" key="4">
    <source>
        <dbReference type="ARBA" id="ARBA00011738"/>
    </source>
</evidence>
<dbReference type="Pfam" id="PF00155">
    <property type="entry name" value="Aminotran_1_2"/>
    <property type="match status" value="1"/>
</dbReference>
<dbReference type="Proteomes" id="UP000823889">
    <property type="component" value="Unassembled WGS sequence"/>
</dbReference>
<keyword evidence="5 9" id="KW-0032">Aminotransferase</keyword>
<evidence type="ECO:0000256" key="8">
    <source>
        <dbReference type="ARBA" id="ARBA00047481"/>
    </source>
</evidence>
<evidence type="ECO:0000256" key="5">
    <source>
        <dbReference type="ARBA" id="ARBA00022576"/>
    </source>
</evidence>
<evidence type="ECO:0000259" key="10">
    <source>
        <dbReference type="Pfam" id="PF00155"/>
    </source>
</evidence>
<dbReference type="GO" id="GO:0004400">
    <property type="term" value="F:histidinol-phosphate transaminase activity"/>
    <property type="evidence" value="ECO:0007669"/>
    <property type="project" value="UniProtKB-UniRule"/>
</dbReference>
<feature type="modified residue" description="N6-(pyridoxal phosphate)lysine" evidence="9">
    <location>
        <position position="215"/>
    </location>
</feature>
<evidence type="ECO:0000256" key="2">
    <source>
        <dbReference type="ARBA" id="ARBA00005011"/>
    </source>
</evidence>
<dbReference type="PROSITE" id="PS00599">
    <property type="entry name" value="AA_TRANSFER_CLASS_2"/>
    <property type="match status" value="1"/>
</dbReference>
<comment type="caution">
    <text evidence="11">The sequence shown here is derived from an EMBL/GenBank/DDBJ whole genome shotgun (WGS) entry which is preliminary data.</text>
</comment>
<evidence type="ECO:0000313" key="11">
    <source>
        <dbReference type="EMBL" id="HJD43725.1"/>
    </source>
</evidence>
<dbReference type="InterPro" id="IPR015422">
    <property type="entry name" value="PyrdxlP-dep_Trfase_small"/>
</dbReference>
<dbReference type="PANTHER" id="PTHR43643">
    <property type="entry name" value="HISTIDINOL-PHOSPHATE AMINOTRANSFERASE 2"/>
    <property type="match status" value="1"/>
</dbReference>
<comment type="pathway">
    <text evidence="2 9">Amino-acid biosynthesis; L-histidine biosynthesis; L-histidine from 5-phospho-alpha-D-ribose 1-diphosphate: step 7/9.</text>
</comment>
<dbReference type="EMBL" id="DWUQ01000032">
    <property type="protein sequence ID" value="HJD43725.1"/>
    <property type="molecule type" value="Genomic_DNA"/>
</dbReference>
<dbReference type="InterPro" id="IPR015424">
    <property type="entry name" value="PyrdxlP-dep_Trfase"/>
</dbReference>
<dbReference type="InterPro" id="IPR001917">
    <property type="entry name" value="Aminotrans_II_pyridoxalP_BS"/>
</dbReference>
<keyword evidence="6 9" id="KW-0808">Transferase</keyword>
<evidence type="ECO:0000256" key="1">
    <source>
        <dbReference type="ARBA" id="ARBA00001933"/>
    </source>
</evidence>
<dbReference type="InterPro" id="IPR004839">
    <property type="entry name" value="Aminotransferase_I/II_large"/>
</dbReference>
<sequence>MSQFWSDQVRQLRPYVPGEQLNADQLIKLNTNENPYGPSPKALAAIRDAADERLRLYPSYDALALRQAIAELHQLSPEHVFVGNGSDEVLAHIFSGLFLRGGRPLLLPDISYSFYYTYCQYYQVPAEVVPLDEDFTLRVADYTQTREQPPAGIIFANPNAPTSLLLELDQIQQILRANPDTVVVVDEAYIDFGGKSASCLVAEHPNLVVVQTVSKSYALAGLRVGFALAQPELIQGLERIKDSFNSYPLDRLALAGATAAIQDQAYLHECIQKILESRIRLTEALSRLGFKVLPSSTNFVFATHPEHDAAQLQQALRAQNILIRHFSQPRIQDYLRITVGTPEQCDQLIQALTALLNP</sequence>
<gene>
    <name evidence="9" type="primary">hisC</name>
    <name evidence="11" type="ORF">H9906_01680</name>
</gene>
<evidence type="ECO:0000256" key="6">
    <source>
        <dbReference type="ARBA" id="ARBA00022679"/>
    </source>
</evidence>
<dbReference type="CDD" id="cd00609">
    <property type="entry name" value="AAT_like"/>
    <property type="match status" value="1"/>
</dbReference>
<dbReference type="AlphaFoldDB" id="A0A9D2U7L9"/>
<evidence type="ECO:0000256" key="9">
    <source>
        <dbReference type="HAMAP-Rule" id="MF_01023"/>
    </source>
</evidence>
<organism evidence="11 12">
    <name type="scientific">Candidatus Paenalcaligenes intestinipullorum</name>
    <dbReference type="NCBI Taxonomy" id="2838718"/>
    <lineage>
        <taxon>Bacteria</taxon>
        <taxon>Pseudomonadati</taxon>
        <taxon>Pseudomonadota</taxon>
        <taxon>Betaproteobacteria</taxon>
        <taxon>Burkholderiales</taxon>
        <taxon>Alcaligenaceae</taxon>
        <taxon>Paenalcaligenes</taxon>
    </lineage>
</organism>
<evidence type="ECO:0000256" key="3">
    <source>
        <dbReference type="ARBA" id="ARBA00007970"/>
    </source>
</evidence>
<comment type="cofactor">
    <cofactor evidence="1 9">
        <name>pyridoxal 5'-phosphate</name>
        <dbReference type="ChEBI" id="CHEBI:597326"/>
    </cofactor>
</comment>
<evidence type="ECO:0000313" key="12">
    <source>
        <dbReference type="Proteomes" id="UP000823889"/>
    </source>
</evidence>
<dbReference type="GO" id="GO:0000105">
    <property type="term" value="P:L-histidine biosynthetic process"/>
    <property type="evidence" value="ECO:0007669"/>
    <property type="project" value="UniProtKB-UniRule"/>
</dbReference>
<dbReference type="InterPro" id="IPR005861">
    <property type="entry name" value="HisP_aminotrans"/>
</dbReference>
<comment type="similarity">
    <text evidence="3 9">Belongs to the class-II pyridoxal-phosphate-dependent aminotransferase family. Histidinol-phosphate aminotransferase subfamily.</text>
</comment>
<comment type="subunit">
    <text evidence="4 9">Homodimer.</text>
</comment>
<accession>A0A9D2U7L9</accession>
<name>A0A9D2U7L9_9BURK</name>
<dbReference type="Gene3D" id="3.90.1150.10">
    <property type="entry name" value="Aspartate Aminotransferase, domain 1"/>
    <property type="match status" value="1"/>
</dbReference>
<dbReference type="GO" id="GO:0030170">
    <property type="term" value="F:pyridoxal phosphate binding"/>
    <property type="evidence" value="ECO:0007669"/>
    <property type="project" value="InterPro"/>
</dbReference>
<protein>
    <recommendedName>
        <fullName evidence="9">Histidinol-phosphate aminotransferase</fullName>
        <ecNumber evidence="9">2.6.1.9</ecNumber>
    </recommendedName>
    <alternativeName>
        <fullName evidence="9">Imidazole acetol-phosphate transaminase</fullName>
    </alternativeName>
</protein>
<keyword evidence="9" id="KW-0368">Histidine biosynthesis</keyword>
<dbReference type="InterPro" id="IPR050106">
    <property type="entry name" value="HistidinolP_aminotransfase"/>
</dbReference>
<proteinExistence type="inferred from homology"/>